<evidence type="ECO:0000256" key="10">
    <source>
        <dbReference type="PROSITE-ProRule" id="PRU00124"/>
    </source>
</evidence>
<gene>
    <name evidence="12" type="ORF">GSLYS_00001216001</name>
</gene>
<keyword evidence="4" id="KW-0677">Repeat</keyword>
<keyword evidence="6" id="KW-0472">Membrane</keyword>
<dbReference type="PANTHER" id="PTHR22722">
    <property type="entry name" value="LOW-DENSITY LIPOPROTEIN RECEPTOR-RELATED PROTEIN 2-RELATED"/>
    <property type="match status" value="1"/>
</dbReference>
<dbReference type="PRINTS" id="PR00261">
    <property type="entry name" value="LDLRECEPTOR"/>
</dbReference>
<dbReference type="PANTHER" id="PTHR22722:SF14">
    <property type="entry name" value="MEGALIN, ISOFORM A"/>
    <property type="match status" value="1"/>
</dbReference>
<dbReference type="SUPFAM" id="SSF57424">
    <property type="entry name" value="LDL receptor-like module"/>
    <property type="match status" value="3"/>
</dbReference>
<name>A0AAV2H493_LYMST</name>
<dbReference type="GO" id="GO:0016324">
    <property type="term" value="C:apical plasma membrane"/>
    <property type="evidence" value="ECO:0007669"/>
    <property type="project" value="TreeGrafter"/>
</dbReference>
<dbReference type="Gene3D" id="4.10.400.10">
    <property type="entry name" value="Low-density Lipoprotein Receptor"/>
    <property type="match status" value="3"/>
</dbReference>
<comment type="caution">
    <text evidence="10">Lacks conserved residue(s) required for the propagation of feature annotation.</text>
</comment>
<keyword evidence="5" id="KW-1133">Transmembrane helix</keyword>
<dbReference type="EMBL" id="CAXITT010000011">
    <property type="protein sequence ID" value="CAL1527039.1"/>
    <property type="molecule type" value="Genomic_DNA"/>
</dbReference>
<dbReference type="InterPro" id="IPR051221">
    <property type="entry name" value="LDLR-related"/>
</dbReference>
<dbReference type="FunFam" id="4.10.400.10:FF:000002">
    <property type="entry name" value="Low-density lipoprotein receptor-related protein 1"/>
    <property type="match status" value="1"/>
</dbReference>
<evidence type="ECO:0000313" key="13">
    <source>
        <dbReference type="Proteomes" id="UP001497497"/>
    </source>
</evidence>
<protein>
    <submittedName>
        <fullName evidence="12">Uncharacterized protein</fullName>
    </submittedName>
</protein>
<evidence type="ECO:0000256" key="5">
    <source>
        <dbReference type="ARBA" id="ARBA00022989"/>
    </source>
</evidence>
<feature type="disulfide bond" evidence="10">
    <location>
        <begin position="136"/>
        <end position="151"/>
    </location>
</feature>
<dbReference type="CDD" id="cd00112">
    <property type="entry name" value="LDLa"/>
    <property type="match status" value="3"/>
</dbReference>
<feature type="signal peptide" evidence="11">
    <location>
        <begin position="1"/>
        <end position="20"/>
    </location>
</feature>
<evidence type="ECO:0000256" key="6">
    <source>
        <dbReference type="ARBA" id="ARBA00023136"/>
    </source>
</evidence>
<keyword evidence="2" id="KW-0812">Transmembrane</keyword>
<evidence type="ECO:0000256" key="2">
    <source>
        <dbReference type="ARBA" id="ARBA00022692"/>
    </source>
</evidence>
<feature type="disulfide bond" evidence="10">
    <location>
        <begin position="97"/>
        <end position="112"/>
    </location>
</feature>
<dbReference type="GO" id="GO:0006898">
    <property type="term" value="P:receptor-mediated endocytosis"/>
    <property type="evidence" value="ECO:0007669"/>
    <property type="project" value="TreeGrafter"/>
</dbReference>
<keyword evidence="9" id="KW-0325">Glycoprotein</keyword>
<keyword evidence="7 10" id="KW-1015">Disulfide bond</keyword>
<evidence type="ECO:0000256" key="8">
    <source>
        <dbReference type="ARBA" id="ARBA00023170"/>
    </source>
</evidence>
<accession>A0AAV2H493</accession>
<evidence type="ECO:0000256" key="4">
    <source>
        <dbReference type="ARBA" id="ARBA00022737"/>
    </source>
</evidence>
<reference evidence="12 13" key="1">
    <citation type="submission" date="2024-04" db="EMBL/GenBank/DDBJ databases">
        <authorList>
            <consortium name="Genoscope - CEA"/>
            <person name="William W."/>
        </authorList>
    </citation>
    <scope>NUCLEOTIDE SEQUENCE [LARGE SCALE GENOMIC DNA]</scope>
</reference>
<evidence type="ECO:0000256" key="3">
    <source>
        <dbReference type="ARBA" id="ARBA00022729"/>
    </source>
</evidence>
<organism evidence="12 13">
    <name type="scientific">Lymnaea stagnalis</name>
    <name type="common">Great pond snail</name>
    <name type="synonym">Helix stagnalis</name>
    <dbReference type="NCBI Taxonomy" id="6523"/>
    <lineage>
        <taxon>Eukaryota</taxon>
        <taxon>Metazoa</taxon>
        <taxon>Spiralia</taxon>
        <taxon>Lophotrochozoa</taxon>
        <taxon>Mollusca</taxon>
        <taxon>Gastropoda</taxon>
        <taxon>Heterobranchia</taxon>
        <taxon>Euthyneura</taxon>
        <taxon>Panpulmonata</taxon>
        <taxon>Hygrophila</taxon>
        <taxon>Lymnaeoidea</taxon>
        <taxon>Lymnaeidae</taxon>
        <taxon>Lymnaea</taxon>
    </lineage>
</organism>
<dbReference type="InterPro" id="IPR036055">
    <property type="entry name" value="LDL_receptor-like_sf"/>
</dbReference>
<feature type="disulfide bond" evidence="10">
    <location>
        <begin position="124"/>
        <end position="142"/>
    </location>
</feature>
<comment type="caution">
    <text evidence="12">The sequence shown here is derived from an EMBL/GenBank/DDBJ whole genome shotgun (WGS) entry which is preliminary data.</text>
</comment>
<dbReference type="GO" id="GO:0042562">
    <property type="term" value="F:hormone binding"/>
    <property type="evidence" value="ECO:0007669"/>
    <property type="project" value="TreeGrafter"/>
</dbReference>
<evidence type="ECO:0000256" key="11">
    <source>
        <dbReference type="SAM" id="SignalP"/>
    </source>
</evidence>
<evidence type="ECO:0000256" key="1">
    <source>
        <dbReference type="ARBA" id="ARBA00004167"/>
    </source>
</evidence>
<evidence type="ECO:0000256" key="7">
    <source>
        <dbReference type="ARBA" id="ARBA00023157"/>
    </source>
</evidence>
<proteinExistence type="predicted"/>
<dbReference type="Proteomes" id="UP001497497">
    <property type="component" value="Unassembled WGS sequence"/>
</dbReference>
<dbReference type="Pfam" id="PF00057">
    <property type="entry name" value="Ldl_recept_a"/>
    <property type="match status" value="3"/>
</dbReference>
<keyword evidence="8" id="KW-0675">Receptor</keyword>
<keyword evidence="3 11" id="KW-0732">Signal</keyword>
<dbReference type="PROSITE" id="PS01209">
    <property type="entry name" value="LDLRA_1"/>
    <property type="match status" value="2"/>
</dbReference>
<comment type="subcellular location">
    <subcellularLocation>
        <location evidence="1">Membrane</location>
        <topology evidence="1">Single-pass membrane protein</topology>
    </subcellularLocation>
</comment>
<sequence length="154" mass="17012">MSSKIVLVAFAVIALAVVSAKRSEKYYARGHVKRIPCGSNEFACKDGNACIPIKWTCDIEQDCDDGSDEGLTCPTDCSHANQFSCKNKQCISRDFVCDGSNDCGDSSDETDCEHFQCIEGEIKCDNFLCIEEAWKCDGYDDCLNNWDEKNCPSG</sequence>
<dbReference type="AlphaFoldDB" id="A0AAV2H493"/>
<keyword evidence="13" id="KW-1185">Reference proteome</keyword>
<feature type="disulfide bond" evidence="10">
    <location>
        <begin position="85"/>
        <end position="103"/>
    </location>
</feature>
<feature type="chain" id="PRO_5043796982" evidence="11">
    <location>
        <begin position="21"/>
        <end position="154"/>
    </location>
</feature>
<dbReference type="PROSITE" id="PS50068">
    <property type="entry name" value="LDLRA_2"/>
    <property type="match status" value="3"/>
</dbReference>
<evidence type="ECO:0000313" key="12">
    <source>
        <dbReference type="EMBL" id="CAL1527039.1"/>
    </source>
</evidence>
<dbReference type="SMART" id="SM00192">
    <property type="entry name" value="LDLa"/>
    <property type="match status" value="3"/>
</dbReference>
<evidence type="ECO:0000256" key="9">
    <source>
        <dbReference type="ARBA" id="ARBA00023180"/>
    </source>
</evidence>
<dbReference type="GO" id="GO:0043235">
    <property type="term" value="C:receptor complex"/>
    <property type="evidence" value="ECO:0007669"/>
    <property type="project" value="TreeGrafter"/>
</dbReference>
<feature type="disulfide bond" evidence="10">
    <location>
        <begin position="117"/>
        <end position="129"/>
    </location>
</feature>
<dbReference type="InterPro" id="IPR023415">
    <property type="entry name" value="LDLR_class-A_CS"/>
</dbReference>
<dbReference type="InterPro" id="IPR002172">
    <property type="entry name" value="LDrepeatLR_classA_rpt"/>
</dbReference>